<evidence type="ECO:0000313" key="1">
    <source>
        <dbReference type="EMBL" id="CAK5279372.1"/>
    </source>
</evidence>
<comment type="caution">
    <text evidence="1">The sequence shown here is derived from an EMBL/GenBank/DDBJ whole genome shotgun (WGS) entry which is preliminary data.</text>
</comment>
<proteinExistence type="predicted"/>
<dbReference type="Proteomes" id="UP001295794">
    <property type="component" value="Unassembled WGS sequence"/>
</dbReference>
<reference evidence="1" key="1">
    <citation type="submission" date="2023-11" db="EMBL/GenBank/DDBJ databases">
        <authorList>
            <person name="De Vega J J."/>
            <person name="De Vega J J."/>
        </authorList>
    </citation>
    <scope>NUCLEOTIDE SEQUENCE</scope>
</reference>
<keyword evidence="2" id="KW-1185">Reference proteome</keyword>
<dbReference type="EMBL" id="CAVNYO010000436">
    <property type="protein sequence ID" value="CAK5279372.1"/>
    <property type="molecule type" value="Genomic_DNA"/>
</dbReference>
<dbReference type="AlphaFoldDB" id="A0AAD2K578"/>
<accession>A0AAD2K578</accession>
<gene>
    <name evidence="1" type="ORF">MYCIT1_LOCUS29378</name>
</gene>
<organism evidence="1 2">
    <name type="scientific">Mycena citricolor</name>
    <dbReference type="NCBI Taxonomy" id="2018698"/>
    <lineage>
        <taxon>Eukaryota</taxon>
        <taxon>Fungi</taxon>
        <taxon>Dikarya</taxon>
        <taxon>Basidiomycota</taxon>
        <taxon>Agaricomycotina</taxon>
        <taxon>Agaricomycetes</taxon>
        <taxon>Agaricomycetidae</taxon>
        <taxon>Agaricales</taxon>
        <taxon>Marasmiineae</taxon>
        <taxon>Mycenaceae</taxon>
        <taxon>Mycena</taxon>
    </lineage>
</organism>
<name>A0AAD2K578_9AGAR</name>
<evidence type="ECO:0000313" key="2">
    <source>
        <dbReference type="Proteomes" id="UP001295794"/>
    </source>
</evidence>
<protein>
    <submittedName>
        <fullName evidence="1">Uncharacterized protein</fullName>
    </submittedName>
</protein>
<sequence>MQSFFSSCPRSLPYVHAPFLLGGWILSALGSCKLHRPWQRHHGAGFLVDPDLLGVLCAHAPPPASPLALRSCIWIWVRWSQGLRDTQIGSQG</sequence>